<dbReference type="BioCyc" id="FNUC190304:G1FZS-230-MONOMER"/>
<evidence type="ECO:0000256" key="7">
    <source>
        <dbReference type="ARBA" id="ARBA00022842"/>
    </source>
</evidence>
<dbReference type="InterPro" id="IPR005802">
    <property type="entry name" value="ADC_synth_comp_1"/>
</dbReference>
<evidence type="ECO:0000313" key="15">
    <source>
        <dbReference type="Proteomes" id="UP000241660"/>
    </source>
</evidence>
<evidence type="ECO:0000256" key="6">
    <source>
        <dbReference type="ARBA" id="ARBA00022723"/>
    </source>
</evidence>
<gene>
    <name evidence="14" type="primary">pabB</name>
    <name evidence="13" type="ordered locus">FN1730</name>
    <name evidence="14" type="ORF">C7Y58_01155</name>
</gene>
<dbReference type="GO" id="GO:0046820">
    <property type="term" value="F:4-amino-4-deoxychorismate synthase activity"/>
    <property type="evidence" value="ECO:0007669"/>
    <property type="project" value="UniProtKB-EC"/>
</dbReference>
<protein>
    <recommendedName>
        <fullName evidence="4">Anthranilate synthase component 1</fullName>
        <ecNumber evidence="3">2.6.1.85</ecNumber>
    </recommendedName>
</protein>
<evidence type="ECO:0000313" key="13">
    <source>
        <dbReference type="EMBL" id="AAL93845.1"/>
    </source>
</evidence>
<dbReference type="eggNOG" id="COG0147">
    <property type="taxonomic scope" value="Bacteria"/>
</dbReference>
<dbReference type="PATRIC" id="fig|190304.8.peg.219"/>
<dbReference type="GO" id="GO:0000162">
    <property type="term" value="P:L-tryptophan biosynthetic process"/>
    <property type="evidence" value="ECO:0000318"/>
    <property type="project" value="GO_Central"/>
</dbReference>
<dbReference type="EC" id="2.6.1.85" evidence="3"/>
<dbReference type="KEGG" id="fnu:FN1730"/>
<dbReference type="InterPro" id="IPR019999">
    <property type="entry name" value="Anth_synth_I-like"/>
</dbReference>
<dbReference type="Proteomes" id="UP000241660">
    <property type="component" value="Chromosome"/>
</dbReference>
<keyword evidence="7" id="KW-0460">Magnesium</keyword>
<dbReference type="InterPro" id="IPR005801">
    <property type="entry name" value="ADC_synthase"/>
</dbReference>
<dbReference type="InParanoid" id="Q8R6F3"/>
<dbReference type="PANTHER" id="PTHR11236">
    <property type="entry name" value="AMINOBENZOATE/ANTHRANILATE SYNTHASE"/>
    <property type="match status" value="1"/>
</dbReference>
<dbReference type="Pfam" id="PF04715">
    <property type="entry name" value="Anth_synt_I_N"/>
    <property type="match status" value="1"/>
</dbReference>
<organism evidence="13">
    <name type="scientific">Fusobacterium nucleatum subsp. nucleatum (strain ATCC 25586 / DSM 15643 / BCRC 10681 / CIP 101130 / JCM 8532 / KCTC 2640 / LMG 13131 / VPI 4355)</name>
    <dbReference type="NCBI Taxonomy" id="190304"/>
    <lineage>
        <taxon>Bacteria</taxon>
        <taxon>Fusobacteriati</taxon>
        <taxon>Fusobacteriota</taxon>
        <taxon>Fusobacteriia</taxon>
        <taxon>Fusobacteriales</taxon>
        <taxon>Fusobacteriaceae</taxon>
        <taxon>Fusobacterium</taxon>
    </lineage>
</organism>
<dbReference type="PaxDb" id="190304-FN1730"/>
<evidence type="ECO:0000256" key="2">
    <source>
        <dbReference type="ARBA" id="ARBA00011575"/>
    </source>
</evidence>
<dbReference type="InterPro" id="IPR015890">
    <property type="entry name" value="Chorismate_C"/>
</dbReference>
<dbReference type="SUPFAM" id="SSF56322">
    <property type="entry name" value="ADC synthase"/>
    <property type="match status" value="1"/>
</dbReference>
<dbReference type="InterPro" id="IPR006805">
    <property type="entry name" value="Anth_synth_I_N"/>
</dbReference>
<reference evidence="15" key="2">
    <citation type="journal article" date="2018" name="MSphere">
        <title>Fusobacterium Genomics Using MinION and Illumina Sequencing Enables Genome Completion and Correction.</title>
        <authorList>
            <person name="Todd S.M."/>
            <person name="Settlage R.E."/>
            <person name="Lahmers K.K."/>
            <person name="Slade D.J."/>
        </authorList>
    </citation>
    <scope>NUCLEOTIDE SEQUENCE [LARGE SCALE GENOMIC DNA]</scope>
    <source>
        <strain evidence="15">ATCC 25586</strain>
    </source>
</reference>
<evidence type="ECO:0000259" key="11">
    <source>
        <dbReference type="Pfam" id="PF00425"/>
    </source>
</evidence>
<keyword evidence="6" id="KW-0479">Metal-binding</keyword>
<keyword evidence="15" id="KW-1185">Reference proteome</keyword>
<feature type="domain" description="Chorismate-utilising enzyme C-terminal" evidence="11">
    <location>
        <begin position="191"/>
        <end position="444"/>
    </location>
</feature>
<evidence type="ECO:0000256" key="3">
    <source>
        <dbReference type="ARBA" id="ARBA00013139"/>
    </source>
</evidence>
<dbReference type="FunCoup" id="Q8R6F3">
    <property type="interactions" value="69"/>
</dbReference>
<dbReference type="AlphaFoldDB" id="Q8R6F3"/>
<proteinExistence type="predicted"/>
<evidence type="ECO:0000256" key="1">
    <source>
        <dbReference type="ARBA" id="ARBA00001946"/>
    </source>
</evidence>
<dbReference type="PANTHER" id="PTHR11236:SF48">
    <property type="entry name" value="ISOCHORISMATE SYNTHASE MENF"/>
    <property type="match status" value="1"/>
</dbReference>
<reference evidence="13" key="1">
    <citation type="journal article" date="2002" name="J. Bacteriol.">
        <title>Genome sequence and analysis of the oral bacterium Fusobacterium nucleatum strain ATCC 25586.</title>
        <authorList>
            <person name="Kapatral V."/>
            <person name="Anderson I."/>
            <person name="Ivanova N."/>
            <person name="Reznik G."/>
            <person name="Los T."/>
            <person name="Lykidis A."/>
            <person name="Bhattacharyya A."/>
            <person name="Bartman A."/>
            <person name="Gardner W."/>
            <person name="Grechkin G."/>
            <person name="Zhu L."/>
            <person name="Vasieva O."/>
            <person name="Chu L."/>
            <person name="Kogan Y."/>
            <person name="Chaga O."/>
            <person name="Goltsman E."/>
            <person name="Bernal A."/>
            <person name="Larsen N."/>
            <person name="D'Souza M."/>
            <person name="Walunas T."/>
            <person name="Pusch G."/>
            <person name="Haselkorn R."/>
            <person name="Fonstein M."/>
            <person name="Kyrpides N."/>
            <person name="Overbeek R."/>
        </authorList>
    </citation>
    <scope>NUCLEOTIDE SEQUENCE [LARGE SCALE GENOMIC DNA]</scope>
    <source>
        <strain evidence="13">ATCC 25586</strain>
    </source>
</reference>
<dbReference type="EnsemblBacteria" id="AAL93845">
    <property type="protein sequence ID" value="AAL93845"/>
    <property type="gene ID" value="FN1730"/>
</dbReference>
<dbReference type="NCBIfam" id="TIGR00553">
    <property type="entry name" value="pabB"/>
    <property type="match status" value="1"/>
</dbReference>
<accession>Q8R6F3</accession>
<dbReference type="EMBL" id="AE009951">
    <property type="protein sequence ID" value="AAL93845.1"/>
    <property type="molecule type" value="Genomic_DNA"/>
</dbReference>
<dbReference type="EMBL" id="CP028101">
    <property type="protein sequence ID" value="AVQ14254.1"/>
    <property type="molecule type" value="Genomic_DNA"/>
</dbReference>
<dbReference type="GO" id="GO:0004049">
    <property type="term" value="F:anthranilate synthase activity"/>
    <property type="evidence" value="ECO:0007669"/>
    <property type="project" value="UniProtKB-EC"/>
</dbReference>
<dbReference type="STRING" id="190304.FN1730"/>
<dbReference type="Gene3D" id="3.60.120.10">
    <property type="entry name" value="Anthranilate synthase"/>
    <property type="match status" value="1"/>
</dbReference>
<keyword evidence="5" id="KW-0808">Transferase</keyword>
<feature type="domain" description="Anthranilate synthase component I N-terminal" evidence="12">
    <location>
        <begin position="34"/>
        <end position="151"/>
    </location>
</feature>
<evidence type="ECO:0000259" key="12">
    <source>
        <dbReference type="Pfam" id="PF04715"/>
    </source>
</evidence>
<evidence type="ECO:0000313" key="14">
    <source>
        <dbReference type="EMBL" id="AVQ14254.1"/>
    </source>
</evidence>
<name>Q8R6F3_FUSNN</name>
<dbReference type="GeneID" id="79782662"/>
<comment type="subunit">
    <text evidence="2">Heterotetramer consisting of two non-identical subunits: a beta subunit (TrpG) and a large alpha subunit (TrpE).</text>
</comment>
<comment type="function">
    <text evidence="9">Part of a heterotetrameric complex that catalyzes the two-step biosynthesis of anthranilate, an intermediate in the biosynthesis of L-tryptophan. In the first step, the glutamine-binding beta subunit (TrpG) of anthranilate synthase (AS) provides the glutamine amidotransferase activity which generates ammonia as a substrate that, along with chorismate, is used in the second step, catalyzed by the large alpha subunit of AS (TrpE) to produce anthranilate. In the absence of TrpG, TrpE can synthesize anthranilate directly from chorismate and high concentrations of ammonia.</text>
</comment>
<reference evidence="14" key="3">
    <citation type="submission" date="2018-03" db="EMBL/GenBank/DDBJ databases">
        <title>Complete Fusobacterium genomes using hybrid Minion sequencing.</title>
        <authorList>
            <person name="Slade D.J."/>
            <person name="Lahmers K."/>
        </authorList>
    </citation>
    <scope>NUCLEOTIDE SEQUENCE</scope>
    <source>
        <strain evidence="14">ATCC 25586</strain>
    </source>
</reference>
<dbReference type="Pfam" id="PF00425">
    <property type="entry name" value="Chorismate_bind"/>
    <property type="match status" value="1"/>
</dbReference>
<comment type="catalytic activity">
    <reaction evidence="10">
        <text>chorismate + L-glutamine = anthranilate + pyruvate + L-glutamate + H(+)</text>
        <dbReference type="Rhea" id="RHEA:21732"/>
        <dbReference type="ChEBI" id="CHEBI:15361"/>
        <dbReference type="ChEBI" id="CHEBI:15378"/>
        <dbReference type="ChEBI" id="CHEBI:16567"/>
        <dbReference type="ChEBI" id="CHEBI:29748"/>
        <dbReference type="ChEBI" id="CHEBI:29985"/>
        <dbReference type="ChEBI" id="CHEBI:58359"/>
        <dbReference type="EC" id="4.1.3.27"/>
    </reaction>
</comment>
<evidence type="ECO:0000256" key="5">
    <source>
        <dbReference type="ARBA" id="ARBA00022679"/>
    </source>
</evidence>
<evidence type="ECO:0000256" key="9">
    <source>
        <dbReference type="ARBA" id="ARBA00025634"/>
    </source>
</evidence>
<keyword evidence="8 13" id="KW-0456">Lyase</keyword>
<dbReference type="PRINTS" id="PR00095">
    <property type="entry name" value="ANTSNTHASEI"/>
</dbReference>
<dbReference type="HOGENOM" id="CLU_006493_7_2_0"/>
<dbReference type="RefSeq" id="WP_011015796.1">
    <property type="nucleotide sequence ID" value="NZ_CP028101.1"/>
</dbReference>
<dbReference type="GO" id="GO:0046872">
    <property type="term" value="F:metal ion binding"/>
    <property type="evidence" value="ECO:0007669"/>
    <property type="project" value="UniProtKB-KW"/>
</dbReference>
<sequence>MQIEVKKLEKYIDIYDIYDIFRVLMSQDNFKENKLSFLDSSLKNKYGKYSIIGINSYLELKEKDNKFYINDKLSDENFEEYLDRFLKENKQENKYDLPLISGGIAYFSYDYGRKFENIKTRHKKDVDIPEAVIRFYKTYIIEDIEKQEIYISYQDKKDFDNLINILENTKIEEENLIKNNNLANFKSNFEKDEYLKAIKKTIDYIIEGDIYIMNLTQRLMIESKKSPLQVFSYLRKFNPAPFGAYLDFDNFEVVSASPERFIKMKDRLIETRPIKGTRKRGATTEEDLALKNELANSEKDKSELLMIVDLERNDLNRICELKSVVVDELFEVETYSTVFHLVSTIRGKLKEEYSFVDLIKATFPGGSITGAPKIRAMEIIDELENSRRDLYTGSIGYVSFNGDCDLNIVIRTAIHKEGKYYLGVGGGITCESELDFEYEETLQKAKAILEAIC</sequence>
<dbReference type="GO" id="GO:0009396">
    <property type="term" value="P:folic acid-containing compound biosynthetic process"/>
    <property type="evidence" value="ECO:0007669"/>
    <property type="project" value="InterPro"/>
</dbReference>
<evidence type="ECO:0000256" key="8">
    <source>
        <dbReference type="ARBA" id="ARBA00023239"/>
    </source>
</evidence>
<evidence type="ECO:0000256" key="10">
    <source>
        <dbReference type="ARBA" id="ARBA00047683"/>
    </source>
</evidence>
<evidence type="ECO:0000256" key="4">
    <source>
        <dbReference type="ARBA" id="ARBA00020653"/>
    </source>
</evidence>
<comment type="cofactor">
    <cofactor evidence="1">
        <name>Mg(2+)</name>
        <dbReference type="ChEBI" id="CHEBI:18420"/>
    </cofactor>
</comment>